<dbReference type="STRING" id="1314790.A0A1Y1Y026"/>
<comment type="caution">
    <text evidence="7">The sequence shown here is derived from an EMBL/GenBank/DDBJ whole genome shotgun (WGS) entry which is preliminary data.</text>
</comment>
<keyword evidence="8" id="KW-1185">Reference proteome</keyword>
<evidence type="ECO:0000256" key="2">
    <source>
        <dbReference type="ARBA" id="ARBA00022741"/>
    </source>
</evidence>
<keyword evidence="3 7" id="KW-0418">Kinase</keyword>
<dbReference type="OrthoDB" id="248923at2759"/>
<evidence type="ECO:0000256" key="3">
    <source>
        <dbReference type="ARBA" id="ARBA00022777"/>
    </source>
</evidence>
<dbReference type="Gene3D" id="1.10.510.10">
    <property type="entry name" value="Transferase(Phosphotransferase) domain 1"/>
    <property type="match status" value="1"/>
</dbReference>
<reference evidence="7 8" key="1">
    <citation type="submission" date="2016-07" db="EMBL/GenBank/DDBJ databases">
        <title>Pervasive Adenine N6-methylation of Active Genes in Fungi.</title>
        <authorList>
            <consortium name="DOE Joint Genome Institute"/>
            <person name="Mondo S.J."/>
            <person name="Dannebaum R.O."/>
            <person name="Kuo R.C."/>
            <person name="Labutti K."/>
            <person name="Haridas S."/>
            <person name="Kuo A."/>
            <person name="Salamov A."/>
            <person name="Ahrendt S.R."/>
            <person name="Lipzen A."/>
            <person name="Sullivan W."/>
            <person name="Andreopoulos W.B."/>
            <person name="Clum A."/>
            <person name="Lindquist E."/>
            <person name="Daum C."/>
            <person name="Ramamoorthy G.K."/>
            <person name="Gryganskyi A."/>
            <person name="Culley D."/>
            <person name="Magnuson J.K."/>
            <person name="James T.Y."/>
            <person name="O'Malley M.A."/>
            <person name="Stajich J.E."/>
            <person name="Spatafora J.W."/>
            <person name="Visel A."/>
            <person name="Grigoriev I.V."/>
        </authorList>
    </citation>
    <scope>NUCLEOTIDE SEQUENCE [LARGE SCALE GENOMIC DNA]</scope>
    <source>
        <strain evidence="7 8">CBS 931.73</strain>
    </source>
</reference>
<sequence length="190" mass="21561">MVLLGTCNMLILSSTLAGCSFSTATLFATSQFKPEWSEIWALRKLVRSAKYDNWYEQVCDAYGNARSVRNDAVFITADNNYKLGDFGLYRSLAQRSVACSFVGPYSNKVDIWALGLLSYKLCCLKYLFHANNQEELLKQMKLKPPPEIPLIYPQSMLRLLRRMLDPEPLQRPTIQEIVVIPGVAEALQLT</sequence>
<dbReference type="PANTHER" id="PTHR43671">
    <property type="entry name" value="SERINE/THREONINE-PROTEIN KINASE NEK"/>
    <property type="match status" value="1"/>
</dbReference>
<dbReference type="GO" id="GO:0005524">
    <property type="term" value="F:ATP binding"/>
    <property type="evidence" value="ECO:0007669"/>
    <property type="project" value="UniProtKB-KW"/>
</dbReference>
<organism evidence="7 8">
    <name type="scientific">Basidiobolus meristosporus CBS 931.73</name>
    <dbReference type="NCBI Taxonomy" id="1314790"/>
    <lineage>
        <taxon>Eukaryota</taxon>
        <taxon>Fungi</taxon>
        <taxon>Fungi incertae sedis</taxon>
        <taxon>Zoopagomycota</taxon>
        <taxon>Entomophthoromycotina</taxon>
        <taxon>Basidiobolomycetes</taxon>
        <taxon>Basidiobolales</taxon>
        <taxon>Basidiobolaceae</taxon>
        <taxon>Basidiobolus</taxon>
    </lineage>
</organism>
<keyword evidence="1" id="KW-0808">Transferase</keyword>
<dbReference type="PANTHER" id="PTHR43671:SF106">
    <property type="entry name" value="NIMA-LIKE KINASE"/>
    <property type="match status" value="1"/>
</dbReference>
<dbReference type="EMBL" id="MCFE01000327">
    <property type="protein sequence ID" value="ORX91329.1"/>
    <property type="molecule type" value="Genomic_DNA"/>
</dbReference>
<accession>A0A1Y1Y026</accession>
<evidence type="ECO:0000256" key="4">
    <source>
        <dbReference type="ARBA" id="ARBA00022840"/>
    </source>
</evidence>
<feature type="chain" id="PRO_5012169176" evidence="5">
    <location>
        <begin position="18"/>
        <end position="190"/>
    </location>
</feature>
<evidence type="ECO:0000256" key="5">
    <source>
        <dbReference type="SAM" id="SignalP"/>
    </source>
</evidence>
<dbReference type="GO" id="GO:0004674">
    <property type="term" value="F:protein serine/threonine kinase activity"/>
    <property type="evidence" value="ECO:0007669"/>
    <property type="project" value="TreeGrafter"/>
</dbReference>
<dbReference type="SUPFAM" id="SSF56112">
    <property type="entry name" value="Protein kinase-like (PK-like)"/>
    <property type="match status" value="1"/>
</dbReference>
<dbReference type="InParanoid" id="A0A1Y1Y026"/>
<dbReference type="InterPro" id="IPR050660">
    <property type="entry name" value="NEK_Ser/Thr_kinase"/>
</dbReference>
<protein>
    <submittedName>
        <fullName evidence="7">Kinase-like protein</fullName>
    </submittedName>
</protein>
<dbReference type="AlphaFoldDB" id="A0A1Y1Y026"/>
<feature type="signal peptide" evidence="5">
    <location>
        <begin position="1"/>
        <end position="17"/>
    </location>
</feature>
<keyword evidence="2" id="KW-0547">Nucleotide-binding</keyword>
<dbReference type="InterPro" id="IPR011009">
    <property type="entry name" value="Kinase-like_dom_sf"/>
</dbReference>
<dbReference type="Pfam" id="PF00069">
    <property type="entry name" value="Pkinase"/>
    <property type="match status" value="1"/>
</dbReference>
<evidence type="ECO:0000259" key="6">
    <source>
        <dbReference type="PROSITE" id="PS50011"/>
    </source>
</evidence>
<evidence type="ECO:0000313" key="8">
    <source>
        <dbReference type="Proteomes" id="UP000193498"/>
    </source>
</evidence>
<gene>
    <name evidence="7" type="ORF">K493DRAFT_378926</name>
</gene>
<evidence type="ECO:0000256" key="1">
    <source>
        <dbReference type="ARBA" id="ARBA00022679"/>
    </source>
</evidence>
<evidence type="ECO:0000313" key="7">
    <source>
        <dbReference type="EMBL" id="ORX91329.1"/>
    </source>
</evidence>
<name>A0A1Y1Y026_9FUNG</name>
<feature type="domain" description="Protein kinase" evidence="6">
    <location>
        <begin position="1"/>
        <end position="183"/>
    </location>
</feature>
<dbReference type="PROSITE" id="PS50011">
    <property type="entry name" value="PROTEIN_KINASE_DOM"/>
    <property type="match status" value="1"/>
</dbReference>
<dbReference type="InterPro" id="IPR000719">
    <property type="entry name" value="Prot_kinase_dom"/>
</dbReference>
<proteinExistence type="predicted"/>
<keyword evidence="4" id="KW-0067">ATP-binding</keyword>
<keyword evidence="5" id="KW-0732">Signal</keyword>
<dbReference type="SMART" id="SM00220">
    <property type="entry name" value="S_TKc"/>
    <property type="match status" value="1"/>
</dbReference>
<dbReference type="Proteomes" id="UP000193498">
    <property type="component" value="Unassembled WGS sequence"/>
</dbReference>